<evidence type="ECO:0000313" key="1">
    <source>
        <dbReference type="EMBL" id="ETJ42223.1"/>
    </source>
</evidence>
<comment type="caution">
    <text evidence="1">The sequence shown here is derived from an EMBL/GenBank/DDBJ whole genome shotgun (WGS) entry which is preliminary data.</text>
</comment>
<name>W1YI72_9ZZZZ</name>
<dbReference type="AlphaFoldDB" id="W1YI72"/>
<sequence>MVEKEKPFQRNVYVFYDKSNGFSFTTNSVVHRPTLPVPGGERDTNANFVYSEEYLIHLNGKLVEEAKP</sequence>
<reference evidence="1" key="1">
    <citation type="submission" date="2013-12" db="EMBL/GenBank/DDBJ databases">
        <title>A Varibaculum cambriense genome reconstructed from a premature infant gut community with otherwise low bacterial novelty that shifts toward anaerobic metabolism during the third week of life.</title>
        <authorList>
            <person name="Brown C.T."/>
            <person name="Sharon I."/>
            <person name="Thomas B.C."/>
            <person name="Castelle C.J."/>
            <person name="Morowitz M.J."/>
            <person name="Banfield J.F."/>
        </authorList>
    </citation>
    <scope>NUCLEOTIDE SEQUENCE</scope>
</reference>
<dbReference type="EMBL" id="AZMM01003811">
    <property type="protein sequence ID" value="ETJ42223.1"/>
    <property type="molecule type" value="Genomic_DNA"/>
</dbReference>
<proteinExistence type="predicted"/>
<protein>
    <submittedName>
        <fullName evidence="1">Uncharacterized protein</fullName>
    </submittedName>
</protein>
<accession>W1YI72</accession>
<feature type="non-terminal residue" evidence="1">
    <location>
        <position position="68"/>
    </location>
</feature>
<gene>
    <name evidence="1" type="ORF">Q604_UNBC03811G0001</name>
</gene>
<organism evidence="1">
    <name type="scientific">human gut metagenome</name>
    <dbReference type="NCBI Taxonomy" id="408170"/>
    <lineage>
        <taxon>unclassified sequences</taxon>
        <taxon>metagenomes</taxon>
        <taxon>organismal metagenomes</taxon>
    </lineage>
</organism>